<name>A0A0F3ILF2_9GAMM</name>
<dbReference type="Proteomes" id="UP000033684">
    <property type="component" value="Unassembled WGS sequence"/>
</dbReference>
<accession>A0A0F3ILF2</accession>
<proteinExistence type="predicted"/>
<keyword evidence="3" id="KW-1185">Reference proteome</keyword>
<comment type="caution">
    <text evidence="2">The sequence shown here is derived from an EMBL/GenBank/DDBJ whole genome shotgun (WGS) entry which is preliminary data.</text>
</comment>
<reference evidence="3" key="1">
    <citation type="submission" date="2015-03" db="EMBL/GenBank/DDBJ databases">
        <title>Draft genome sequence of a novel methanotroph (Sn10-6) isolated from flooded ricefield rhizosphere in India.</title>
        <authorList>
            <person name="Pandit P.S."/>
            <person name="Pore S.D."/>
            <person name="Arora P."/>
            <person name="Kapse N.G."/>
            <person name="Dhakephalkar P.K."/>
            <person name="Rahalkar M.C."/>
        </authorList>
    </citation>
    <scope>NUCLEOTIDE SEQUENCE [LARGE SCALE GENOMIC DNA]</scope>
    <source>
        <strain evidence="3">Sn10-6</strain>
    </source>
</reference>
<organism evidence="2 3">
    <name type="scientific">Methylocucumis oryzae</name>
    <dbReference type="NCBI Taxonomy" id="1632867"/>
    <lineage>
        <taxon>Bacteria</taxon>
        <taxon>Pseudomonadati</taxon>
        <taxon>Pseudomonadota</taxon>
        <taxon>Gammaproteobacteria</taxon>
        <taxon>Methylococcales</taxon>
        <taxon>Methylococcaceae</taxon>
        <taxon>Methylocucumis</taxon>
    </lineage>
</organism>
<protein>
    <recommendedName>
        <fullName evidence="1">DUF4350 domain-containing protein</fullName>
    </recommendedName>
</protein>
<evidence type="ECO:0000259" key="1">
    <source>
        <dbReference type="Pfam" id="PF14258"/>
    </source>
</evidence>
<dbReference type="RefSeq" id="WP_045779323.1">
    <property type="nucleotide sequence ID" value="NZ_LAJX01000112.1"/>
</dbReference>
<dbReference type="OrthoDB" id="5565854at2"/>
<reference evidence="2 3" key="2">
    <citation type="journal article" date="2016" name="Microb. Ecol.">
        <title>Genome Characteristics of a Novel Type I Methanotroph (Sn10-6) Isolated from a Flooded Indian Rice Field.</title>
        <authorList>
            <person name="Rahalkar M.C."/>
            <person name="Pandit P.S."/>
            <person name="Dhakephalkar P.K."/>
            <person name="Pore S."/>
            <person name="Arora P."/>
            <person name="Kapse N."/>
        </authorList>
    </citation>
    <scope>NUCLEOTIDE SEQUENCE [LARGE SCALE GENOMIC DNA]</scope>
    <source>
        <strain evidence="2 3">Sn10-6</strain>
    </source>
</reference>
<sequence length="423" mass="47637">MKDRLVTLVSVLAALLVVLLLFAPRTHTEKPISLPTSEDSGNHGLKGLKAWLQREQVPVLSWRKPLPSLLRQAQLAENGHVLLLSMPSLEKIQHHEWLALKLWLEQGNTAIMLVSAFQQPEWDEQQDGGLEQLKHFFFKRYGLTLDTEELTGEDSSSQDDSLSASVNRLQENIHAQIPVLKTLTPDTTLFSPYKVKTLTTLAAPGLLAKKPDFSRTDGPIPVVTLLRFDDDQPAAWLIAHNNSRIVILLAADLFNNTRLASSDNALWFSSLLSHLRNESGTVIFDDYPFGLHDLYSSEQFFSDPRLYQTLTCILLLWLSYALGYSNRLAPVREKNARLTALSVVDVMAGFFARRVDAQQLSKALISHLLSTIAKRRHFATEALALDWLSQIQRGENKELHVIHQVLAGQKNLINTFSQSDCFF</sequence>
<evidence type="ECO:0000313" key="2">
    <source>
        <dbReference type="EMBL" id="KJV06414.1"/>
    </source>
</evidence>
<dbReference type="AlphaFoldDB" id="A0A0F3ILF2"/>
<gene>
    <name evidence="2" type="ORF">VZ94_11380</name>
</gene>
<dbReference type="InterPro" id="IPR025646">
    <property type="entry name" value="DUF4350"/>
</dbReference>
<evidence type="ECO:0000313" key="3">
    <source>
        <dbReference type="Proteomes" id="UP000033684"/>
    </source>
</evidence>
<feature type="domain" description="DUF4350" evidence="1">
    <location>
        <begin position="38"/>
        <end position="266"/>
    </location>
</feature>
<dbReference type="EMBL" id="LAJX01000112">
    <property type="protein sequence ID" value="KJV06414.1"/>
    <property type="molecule type" value="Genomic_DNA"/>
</dbReference>
<dbReference type="Pfam" id="PF14258">
    <property type="entry name" value="DUF4350"/>
    <property type="match status" value="1"/>
</dbReference>